<reference evidence="1" key="1">
    <citation type="submission" date="2019-10" db="EMBL/GenBank/DDBJ databases">
        <title>Draft genome sequece of Microseira wollei NIES-4236.</title>
        <authorList>
            <person name="Yamaguchi H."/>
            <person name="Suzuki S."/>
            <person name="Kawachi M."/>
        </authorList>
    </citation>
    <scope>NUCLEOTIDE SEQUENCE</scope>
    <source>
        <strain evidence="1">NIES-4236</strain>
    </source>
</reference>
<sequence>MENFPIMNKILVIKSFKNWRFWVIIPCFLALILGNPIPTLASIHGYPESPTQTMYRSVQSFRDASHKAWQVVVYKRVKSGMVDSIHLRLVGFPGMVELSHPKNLQITAGTGEVWQAKDAFDELSLPANVGEYANCWLIANCDRVVM</sequence>
<comment type="caution">
    <text evidence="1">The sequence shown here is derived from an EMBL/GenBank/DDBJ whole genome shotgun (WGS) entry which is preliminary data.</text>
</comment>
<evidence type="ECO:0000313" key="2">
    <source>
        <dbReference type="Proteomes" id="UP001050975"/>
    </source>
</evidence>
<protein>
    <submittedName>
        <fullName evidence="1">Uncharacterized protein</fullName>
    </submittedName>
</protein>
<accession>A0AAV3XF37</accession>
<evidence type="ECO:0000313" key="1">
    <source>
        <dbReference type="EMBL" id="GET39480.1"/>
    </source>
</evidence>
<dbReference type="EMBL" id="BLAY01000066">
    <property type="protein sequence ID" value="GET39480.1"/>
    <property type="molecule type" value="Genomic_DNA"/>
</dbReference>
<dbReference type="RefSeq" id="WP_226584851.1">
    <property type="nucleotide sequence ID" value="NZ_BLAY01000066.1"/>
</dbReference>
<dbReference type="Proteomes" id="UP001050975">
    <property type="component" value="Unassembled WGS sequence"/>
</dbReference>
<gene>
    <name evidence="1" type="ORF">MiSe_42490</name>
</gene>
<dbReference type="Pfam" id="PF11320">
    <property type="entry name" value="DUF3122"/>
    <property type="match status" value="1"/>
</dbReference>
<organism evidence="1 2">
    <name type="scientific">Microseira wollei NIES-4236</name>
    <dbReference type="NCBI Taxonomy" id="2530354"/>
    <lineage>
        <taxon>Bacteria</taxon>
        <taxon>Bacillati</taxon>
        <taxon>Cyanobacteriota</taxon>
        <taxon>Cyanophyceae</taxon>
        <taxon>Oscillatoriophycideae</taxon>
        <taxon>Aerosakkonematales</taxon>
        <taxon>Aerosakkonemataceae</taxon>
        <taxon>Microseira</taxon>
    </lineage>
</organism>
<keyword evidence="2" id="KW-1185">Reference proteome</keyword>
<dbReference type="AlphaFoldDB" id="A0AAV3XF37"/>
<dbReference type="InterPro" id="IPR021469">
    <property type="entry name" value="DUF3122"/>
</dbReference>
<proteinExistence type="predicted"/>
<name>A0AAV3XF37_9CYAN</name>